<keyword evidence="6" id="KW-0472">Membrane</keyword>
<gene>
    <name evidence="9" type="ORF">Q0590_03945</name>
</gene>
<evidence type="ECO:0000256" key="1">
    <source>
        <dbReference type="ARBA" id="ARBA00004571"/>
    </source>
</evidence>
<dbReference type="Gene3D" id="2.40.160.60">
    <property type="entry name" value="Outer membrane protein transport protein (OMPP1/FadL/TodX)"/>
    <property type="match status" value="1"/>
</dbReference>
<reference evidence="9" key="1">
    <citation type="submission" date="2023-07" db="EMBL/GenBank/DDBJ databases">
        <title>The genome sequence of Rhodocytophaga aerolata KACC 12507.</title>
        <authorList>
            <person name="Zhang X."/>
        </authorList>
    </citation>
    <scope>NUCLEOTIDE SEQUENCE</scope>
    <source>
        <strain evidence="9">KACC 12507</strain>
    </source>
</reference>
<comment type="caution">
    <text evidence="9">The sequence shown here is derived from an EMBL/GenBank/DDBJ whole genome shotgun (WGS) entry which is preliminary data.</text>
</comment>
<feature type="signal peptide" evidence="8">
    <location>
        <begin position="1"/>
        <end position="23"/>
    </location>
</feature>
<evidence type="ECO:0000256" key="4">
    <source>
        <dbReference type="ARBA" id="ARBA00022692"/>
    </source>
</evidence>
<dbReference type="InterPro" id="IPR005017">
    <property type="entry name" value="OMPP1/FadL/TodX"/>
</dbReference>
<evidence type="ECO:0000256" key="2">
    <source>
        <dbReference type="ARBA" id="ARBA00008163"/>
    </source>
</evidence>
<dbReference type="PANTHER" id="PTHR35093:SF8">
    <property type="entry name" value="OUTER MEMBRANE PROTEIN NMB0088-RELATED"/>
    <property type="match status" value="1"/>
</dbReference>
<evidence type="ECO:0000313" key="9">
    <source>
        <dbReference type="EMBL" id="MDO1445387.1"/>
    </source>
</evidence>
<keyword evidence="10" id="KW-1185">Reference proteome</keyword>
<evidence type="ECO:0000256" key="7">
    <source>
        <dbReference type="ARBA" id="ARBA00023237"/>
    </source>
</evidence>
<sequence length="511" mass="56574">MHKRLIIASIGILLPVLASYAQTAEDALLFSNTSVNGTARFQGMGGAQTALGADISSISGNPAGLGFFRKSEWSITPSIGFSNTQSNYLNTVTSDGKSYLNVANMGIVFAKPKDAIVGGKWRGGAFGISFNRMSSYQRQVSYQGVNNVNSLLDSFTDQATGITLGDFEGSLGPPRLQAAFDTYLINPFSNDINEDRWFSSIGEIETSPGQYIQAPVQQNETINYTGARNQWNLSYGGNYDDKLYFGASVGISNIRFGQQNRYREVVQARPEDLIVDNFTLTEDIDVRGTGVNLTAGIIYKANDIIRFGASFTSPTWYRLTDNYIPRIQANFEYPEFFDPAIERYQDKTIEVEPLRYNLTTPLSISGGLALFAGKNGFITADVTYSTYNSIRFGNSNEVDFGSENEFISRNYQPTVNARIGGEFRKDIFRLRAGAGYQTDPYKDLVDDLNRQVLNFSAGAGIRLPEFYIDLAVVHNRFDNGYTPYTISNQATPSVIIKNRLTNAVLSFGMFF</sequence>
<proteinExistence type="inferred from homology"/>
<keyword evidence="5 8" id="KW-0732">Signal</keyword>
<dbReference type="Proteomes" id="UP001168528">
    <property type="component" value="Unassembled WGS sequence"/>
</dbReference>
<keyword evidence="3" id="KW-1134">Transmembrane beta strand</keyword>
<accession>A0ABT8QZW4</accession>
<keyword evidence="4" id="KW-0812">Transmembrane</keyword>
<organism evidence="9 10">
    <name type="scientific">Rhodocytophaga aerolata</name>
    <dbReference type="NCBI Taxonomy" id="455078"/>
    <lineage>
        <taxon>Bacteria</taxon>
        <taxon>Pseudomonadati</taxon>
        <taxon>Bacteroidota</taxon>
        <taxon>Cytophagia</taxon>
        <taxon>Cytophagales</taxon>
        <taxon>Rhodocytophagaceae</taxon>
        <taxon>Rhodocytophaga</taxon>
    </lineage>
</organism>
<dbReference type="EMBL" id="JAUKPO010000001">
    <property type="protein sequence ID" value="MDO1445387.1"/>
    <property type="molecule type" value="Genomic_DNA"/>
</dbReference>
<protein>
    <recommendedName>
        <fullName evidence="11">Aromatic hydrocarbon degradation protein</fullName>
    </recommendedName>
</protein>
<evidence type="ECO:0000313" key="10">
    <source>
        <dbReference type="Proteomes" id="UP001168528"/>
    </source>
</evidence>
<evidence type="ECO:0000256" key="3">
    <source>
        <dbReference type="ARBA" id="ARBA00022452"/>
    </source>
</evidence>
<dbReference type="SUPFAM" id="SSF56935">
    <property type="entry name" value="Porins"/>
    <property type="match status" value="1"/>
</dbReference>
<comment type="similarity">
    <text evidence="2">Belongs to the OmpP1/FadL family.</text>
</comment>
<dbReference type="PANTHER" id="PTHR35093">
    <property type="entry name" value="OUTER MEMBRANE PROTEIN NMB0088-RELATED"/>
    <property type="match status" value="1"/>
</dbReference>
<keyword evidence="7" id="KW-0998">Cell outer membrane</keyword>
<feature type="chain" id="PRO_5045173085" description="Aromatic hydrocarbon degradation protein" evidence="8">
    <location>
        <begin position="24"/>
        <end position="511"/>
    </location>
</feature>
<evidence type="ECO:0000256" key="5">
    <source>
        <dbReference type="ARBA" id="ARBA00022729"/>
    </source>
</evidence>
<evidence type="ECO:0000256" key="8">
    <source>
        <dbReference type="SAM" id="SignalP"/>
    </source>
</evidence>
<evidence type="ECO:0008006" key="11">
    <source>
        <dbReference type="Google" id="ProtNLM"/>
    </source>
</evidence>
<evidence type="ECO:0000256" key="6">
    <source>
        <dbReference type="ARBA" id="ARBA00023136"/>
    </source>
</evidence>
<dbReference type="RefSeq" id="WP_302036176.1">
    <property type="nucleotide sequence ID" value="NZ_JAUKPO010000001.1"/>
</dbReference>
<name>A0ABT8QZW4_9BACT</name>
<comment type="subcellular location">
    <subcellularLocation>
        <location evidence="1">Cell outer membrane</location>
        <topology evidence="1">Multi-pass membrane protein</topology>
    </subcellularLocation>
</comment>